<reference evidence="4" key="2">
    <citation type="submission" date="2015-05" db="EMBL/GenBank/DDBJ databases">
        <authorList>
            <person name="Fogelqvist Johan"/>
        </authorList>
    </citation>
    <scope>NUCLEOTIDE SEQUENCE [LARGE SCALE GENOMIC DNA]</scope>
</reference>
<feature type="compositionally biased region" description="Low complexity" evidence="1">
    <location>
        <begin position="15"/>
        <end position="32"/>
    </location>
</feature>
<accession>A0A0G4M3V0</accession>
<evidence type="ECO:0000313" key="3">
    <source>
        <dbReference type="EMBL" id="KAG7138985.1"/>
    </source>
</evidence>
<keyword evidence="4" id="KW-1185">Reference proteome</keyword>
<evidence type="ECO:0000256" key="1">
    <source>
        <dbReference type="SAM" id="MobiDB-lite"/>
    </source>
</evidence>
<gene>
    <name evidence="2" type="ORF">BN1708_015348</name>
    <name evidence="3" type="ORF">HYQ45_004031</name>
</gene>
<feature type="non-terminal residue" evidence="2">
    <location>
        <position position="88"/>
    </location>
</feature>
<dbReference type="Proteomes" id="UP000689129">
    <property type="component" value="Unassembled WGS sequence"/>
</dbReference>
<protein>
    <submittedName>
        <fullName evidence="2">Uncharacterized protein</fullName>
    </submittedName>
</protein>
<organism evidence="2 4">
    <name type="scientific">Verticillium longisporum</name>
    <name type="common">Verticillium dahliae var. longisporum</name>
    <dbReference type="NCBI Taxonomy" id="100787"/>
    <lineage>
        <taxon>Eukaryota</taxon>
        <taxon>Fungi</taxon>
        <taxon>Dikarya</taxon>
        <taxon>Ascomycota</taxon>
        <taxon>Pezizomycotina</taxon>
        <taxon>Sordariomycetes</taxon>
        <taxon>Hypocreomycetidae</taxon>
        <taxon>Glomerellales</taxon>
        <taxon>Plectosphaerellaceae</taxon>
        <taxon>Verticillium</taxon>
    </lineage>
</organism>
<feature type="region of interest" description="Disordered" evidence="1">
    <location>
        <begin position="1"/>
        <end position="56"/>
    </location>
</feature>
<proteinExistence type="predicted"/>
<dbReference type="AlphaFoldDB" id="A0A0G4M3V0"/>
<dbReference type="EMBL" id="JAEMWZ010000065">
    <property type="protein sequence ID" value="KAG7138985.1"/>
    <property type="molecule type" value="Genomic_DNA"/>
</dbReference>
<evidence type="ECO:0000313" key="2">
    <source>
        <dbReference type="EMBL" id="CRK28867.1"/>
    </source>
</evidence>
<dbReference type="Proteomes" id="UP000044602">
    <property type="component" value="Unassembled WGS sequence"/>
</dbReference>
<reference evidence="3" key="3">
    <citation type="journal article" date="2021" name="Mol. Plant Pathol.">
        <title>A 20-kb lineage-specific genomic region tames virulence in pathogenic amphidiploid Verticillium longisporum.</title>
        <authorList>
            <person name="Harting R."/>
            <person name="Starke J."/>
            <person name="Kusch H."/>
            <person name="Poggeler S."/>
            <person name="Maurus I."/>
            <person name="Schluter R."/>
            <person name="Landesfeind M."/>
            <person name="Bulla I."/>
            <person name="Nowrousian M."/>
            <person name="de Jonge R."/>
            <person name="Stahlhut G."/>
            <person name="Hoff K.J."/>
            <person name="Asshauer K.P."/>
            <person name="Thurmer A."/>
            <person name="Stanke M."/>
            <person name="Daniel R."/>
            <person name="Morgenstern B."/>
            <person name="Thomma B.P.H.J."/>
            <person name="Kronstad J.W."/>
            <person name="Braus-Stromeyer S.A."/>
            <person name="Braus G.H."/>
        </authorList>
    </citation>
    <scope>NUCLEOTIDE SEQUENCE</scope>
    <source>
        <strain evidence="3">Vl32</strain>
    </source>
</reference>
<sequence>MTSQPEQKVKPLLPPLDAKADTAATAAAPQLPRTDDPIFKPREPPQHARKKESTLGQPHVFVDKVSIWANLAQMGTSTVRLLKEAINN</sequence>
<name>A0A0G4M3V0_VERLO</name>
<evidence type="ECO:0000313" key="4">
    <source>
        <dbReference type="Proteomes" id="UP000044602"/>
    </source>
</evidence>
<reference evidence="2" key="1">
    <citation type="submission" date="2015-05" db="EMBL/GenBank/DDBJ databases">
        <authorList>
            <person name="Wang D.B."/>
            <person name="Wang M."/>
        </authorList>
    </citation>
    <scope>NUCLEOTIDE SEQUENCE [LARGE SCALE GENOMIC DNA]</scope>
    <source>
        <strain evidence="2">VL1</strain>
    </source>
</reference>
<dbReference type="EMBL" id="CVQH01020885">
    <property type="protein sequence ID" value="CRK28867.1"/>
    <property type="molecule type" value="Genomic_DNA"/>
</dbReference>
<feature type="compositionally biased region" description="Basic and acidic residues" evidence="1">
    <location>
        <begin position="33"/>
        <end position="46"/>
    </location>
</feature>